<reference evidence="2" key="1">
    <citation type="submission" date="2023-06" db="EMBL/GenBank/DDBJ databases">
        <title>Genome-scale phylogeny and comparative genomics of the fungal order Sordariales.</title>
        <authorList>
            <consortium name="Lawrence Berkeley National Laboratory"/>
            <person name="Hensen N."/>
            <person name="Bonometti L."/>
            <person name="Westerberg I."/>
            <person name="Brannstrom I.O."/>
            <person name="Guillou S."/>
            <person name="Cros-Aarteil S."/>
            <person name="Calhoun S."/>
            <person name="Haridas S."/>
            <person name="Kuo A."/>
            <person name="Mondo S."/>
            <person name="Pangilinan J."/>
            <person name="Riley R."/>
            <person name="Labutti K."/>
            <person name="Andreopoulos B."/>
            <person name="Lipzen A."/>
            <person name="Chen C."/>
            <person name="Yanf M."/>
            <person name="Daum C."/>
            <person name="Ng V."/>
            <person name="Clum A."/>
            <person name="Steindorff A."/>
            <person name="Ohm R."/>
            <person name="Martin F."/>
            <person name="Silar P."/>
            <person name="Natvig D."/>
            <person name="Lalanne C."/>
            <person name="Gautier V."/>
            <person name="Ament-Velasquez S.L."/>
            <person name="Kruys A."/>
            <person name="Hutchinson M.I."/>
            <person name="Powell A.J."/>
            <person name="Barry K."/>
            <person name="Miller A.N."/>
            <person name="Grigoriev I.V."/>
            <person name="Debuchy R."/>
            <person name="Gladieux P."/>
            <person name="Thoren M.H."/>
            <person name="Johannesson H."/>
        </authorList>
    </citation>
    <scope>NUCLEOTIDE SEQUENCE</scope>
    <source>
        <strain evidence="2">CBS 606.72</strain>
    </source>
</reference>
<evidence type="ECO:0000313" key="3">
    <source>
        <dbReference type="Proteomes" id="UP001175000"/>
    </source>
</evidence>
<feature type="compositionally biased region" description="Low complexity" evidence="1">
    <location>
        <begin position="524"/>
        <end position="541"/>
    </location>
</feature>
<feature type="region of interest" description="Disordered" evidence="1">
    <location>
        <begin position="514"/>
        <end position="541"/>
    </location>
</feature>
<feature type="compositionally biased region" description="Polar residues" evidence="1">
    <location>
        <begin position="643"/>
        <end position="660"/>
    </location>
</feature>
<feature type="region of interest" description="Disordered" evidence="1">
    <location>
        <begin position="1"/>
        <end position="76"/>
    </location>
</feature>
<feature type="region of interest" description="Disordered" evidence="1">
    <location>
        <begin position="320"/>
        <end position="356"/>
    </location>
</feature>
<dbReference type="Proteomes" id="UP001175000">
    <property type="component" value="Unassembled WGS sequence"/>
</dbReference>
<feature type="compositionally biased region" description="Polar residues" evidence="1">
    <location>
        <begin position="345"/>
        <end position="356"/>
    </location>
</feature>
<keyword evidence="3" id="KW-1185">Reference proteome</keyword>
<evidence type="ECO:0000256" key="1">
    <source>
        <dbReference type="SAM" id="MobiDB-lite"/>
    </source>
</evidence>
<proteinExistence type="predicted"/>
<sequence>MAHKRAVSAPDFAPSMAPMSSIPSNSTSATGPCSNYQSLLPTQAGSQPNSSHPPASRQAAPLPSTNTAAGSSTPNSQGYFRDFNNFVFVHPKENVRMTFGASLEAERARLESEKLTVMGYITSADYPCEAEKDKLCDLNSTHRKAISHLFGRNKLCTRQVPQHSWVHFCRKHYQRCRYRNQDGFATVQAGLVSDQIFRVQVWSDMNEELAKAGTSTEPLRILKGWSLTKRKRESQRLDTKKNGSNKRPRPDDEYDDEDDEDDRMDDPNFDQGVAVEGWLLAKCGHQYTTDEMLAIAHRIHVELMLDMRKKMPDIEILPIIDTPDKSGGNPKAPASRRKTPHKRSQSMGVATGSQSQELSQMARRISQPNVGQHHIGHWGPSSNPAEKRQRLGEMSAHYQPRSDSHRVLPFRNAERPGPPMPMAPMNPTASHRPGADYGSLQETNDEGRPYNRHQQPPHVGQQRWDTQMSSVPHGPLPAPTPYEFRSRPNHQRSISDAAALNQYGSPYYRSSGQPEYFQSGFPQGNGYSSSSNAYSSSSNGYSGTAPYLADYPRPESSAHLAASGTNSLPGYGSSFSRSQHPQLPSYAGSSQMYGSYQMGSTSTGGGFGSGYGGGAKHTRHQSTPVAPQLPSMGYSVDNAGFGSYSQYPPRSQGSYATNHTGMPPVEENDVNKEDRLPGRP</sequence>
<gene>
    <name evidence="2" type="ORF">B0T14DRAFT_119818</name>
</gene>
<dbReference type="EMBL" id="JAULSU010000002">
    <property type="protein sequence ID" value="KAK0626825.1"/>
    <property type="molecule type" value="Genomic_DNA"/>
</dbReference>
<feature type="compositionally biased region" description="Polar residues" evidence="1">
    <location>
        <begin position="63"/>
        <end position="76"/>
    </location>
</feature>
<feature type="region of interest" description="Disordered" evidence="1">
    <location>
        <begin position="394"/>
        <end position="491"/>
    </location>
</feature>
<feature type="compositionally biased region" description="Basic and acidic residues" evidence="1">
    <location>
        <begin position="669"/>
        <end position="680"/>
    </location>
</feature>
<feature type="compositionally biased region" description="Basic residues" evidence="1">
    <location>
        <begin position="334"/>
        <end position="344"/>
    </location>
</feature>
<evidence type="ECO:0000313" key="2">
    <source>
        <dbReference type="EMBL" id="KAK0626825.1"/>
    </source>
</evidence>
<feature type="compositionally biased region" description="Low complexity" evidence="1">
    <location>
        <begin position="13"/>
        <end position="26"/>
    </location>
</feature>
<feature type="region of interest" description="Disordered" evidence="1">
    <location>
        <begin position="607"/>
        <end position="680"/>
    </location>
</feature>
<feature type="compositionally biased region" description="Polar residues" evidence="1">
    <location>
        <begin position="27"/>
        <end position="53"/>
    </location>
</feature>
<name>A0AA40C6K0_9PEZI</name>
<comment type="caution">
    <text evidence="2">The sequence shown here is derived from an EMBL/GenBank/DDBJ whole genome shotgun (WGS) entry which is preliminary data.</text>
</comment>
<accession>A0AA40C6K0</accession>
<feature type="region of interest" description="Disordered" evidence="1">
    <location>
        <begin position="370"/>
        <end position="389"/>
    </location>
</feature>
<organism evidence="2 3">
    <name type="scientific">Immersiella caudata</name>
    <dbReference type="NCBI Taxonomy" id="314043"/>
    <lineage>
        <taxon>Eukaryota</taxon>
        <taxon>Fungi</taxon>
        <taxon>Dikarya</taxon>
        <taxon>Ascomycota</taxon>
        <taxon>Pezizomycotina</taxon>
        <taxon>Sordariomycetes</taxon>
        <taxon>Sordariomycetidae</taxon>
        <taxon>Sordariales</taxon>
        <taxon>Lasiosphaeriaceae</taxon>
        <taxon>Immersiella</taxon>
    </lineage>
</organism>
<dbReference type="AlphaFoldDB" id="A0AA40C6K0"/>
<feature type="compositionally biased region" description="Acidic residues" evidence="1">
    <location>
        <begin position="252"/>
        <end position="268"/>
    </location>
</feature>
<feature type="region of interest" description="Disordered" evidence="1">
    <location>
        <begin position="232"/>
        <end position="269"/>
    </location>
</feature>
<protein>
    <submittedName>
        <fullName evidence="2">Uncharacterized protein</fullName>
    </submittedName>
</protein>